<organism evidence="1 2">
    <name type="scientific">Riccia fluitans</name>
    <dbReference type="NCBI Taxonomy" id="41844"/>
    <lineage>
        <taxon>Eukaryota</taxon>
        <taxon>Viridiplantae</taxon>
        <taxon>Streptophyta</taxon>
        <taxon>Embryophyta</taxon>
        <taxon>Marchantiophyta</taxon>
        <taxon>Marchantiopsida</taxon>
        <taxon>Marchantiidae</taxon>
        <taxon>Marchantiales</taxon>
        <taxon>Ricciaceae</taxon>
        <taxon>Riccia</taxon>
    </lineage>
</organism>
<reference evidence="1 2" key="1">
    <citation type="submission" date="2024-09" db="EMBL/GenBank/DDBJ databases">
        <title>Chromosome-scale assembly of Riccia fluitans.</title>
        <authorList>
            <person name="Paukszto L."/>
            <person name="Sawicki J."/>
            <person name="Karawczyk K."/>
            <person name="Piernik-Szablinska J."/>
            <person name="Szczecinska M."/>
            <person name="Mazdziarz M."/>
        </authorList>
    </citation>
    <scope>NUCLEOTIDE SEQUENCE [LARGE SCALE GENOMIC DNA]</scope>
    <source>
        <strain evidence="1">Rf_01</strain>
        <tissue evidence="1">Aerial parts of the thallus</tissue>
    </source>
</reference>
<protein>
    <submittedName>
        <fullName evidence="1">Uncharacterized protein</fullName>
    </submittedName>
</protein>
<comment type="caution">
    <text evidence="1">The sequence shown here is derived from an EMBL/GenBank/DDBJ whole genome shotgun (WGS) entry which is preliminary data.</text>
</comment>
<evidence type="ECO:0000313" key="1">
    <source>
        <dbReference type="EMBL" id="KAL2643199.1"/>
    </source>
</evidence>
<keyword evidence="2" id="KW-1185">Reference proteome</keyword>
<name>A0ABD1Z5Z1_9MARC</name>
<accession>A0ABD1Z5Z1</accession>
<sequence>MEKEGRNMKLPDSYIECMKKVFNDTVNKYDDPSMVLQEDLLNHKPPVPTNLEQPPSFKEILETHRQDWYDPPTSPSNDEPCKEELHLKHLAMEGAGGISHSQILTFRTCHKRIKKFGSKPTSKSKILNLSKIRHR</sequence>
<evidence type="ECO:0000313" key="2">
    <source>
        <dbReference type="Proteomes" id="UP001605036"/>
    </source>
</evidence>
<dbReference type="AlphaFoldDB" id="A0ABD1Z5Z1"/>
<dbReference type="EMBL" id="JBHFFA010000002">
    <property type="protein sequence ID" value="KAL2643199.1"/>
    <property type="molecule type" value="Genomic_DNA"/>
</dbReference>
<gene>
    <name evidence="1" type="ORF">R1flu_010786</name>
</gene>
<dbReference type="Proteomes" id="UP001605036">
    <property type="component" value="Unassembled WGS sequence"/>
</dbReference>
<proteinExistence type="predicted"/>